<gene>
    <name evidence="1" type="ORF">SDC9_114272</name>
</gene>
<organism evidence="1">
    <name type="scientific">bioreactor metagenome</name>
    <dbReference type="NCBI Taxonomy" id="1076179"/>
    <lineage>
        <taxon>unclassified sequences</taxon>
        <taxon>metagenomes</taxon>
        <taxon>ecological metagenomes</taxon>
    </lineage>
</organism>
<name>A0A645BPI4_9ZZZZ</name>
<dbReference type="AlphaFoldDB" id="A0A645BPI4"/>
<protein>
    <submittedName>
        <fullName evidence="1">Uncharacterized protein</fullName>
    </submittedName>
</protein>
<reference evidence="1" key="1">
    <citation type="submission" date="2019-08" db="EMBL/GenBank/DDBJ databases">
        <authorList>
            <person name="Kucharzyk K."/>
            <person name="Murdoch R.W."/>
            <person name="Higgins S."/>
            <person name="Loffler F."/>
        </authorList>
    </citation>
    <scope>NUCLEOTIDE SEQUENCE</scope>
</reference>
<sequence length="72" mass="8016">MDNPEFELLMTDAGHVKVHAHGSGARSGNQDTAKTKAGLNTKLLRLQLQVYGKRRHPLWAAVFSSSFFACFR</sequence>
<dbReference type="EMBL" id="VSSQ01021638">
    <property type="protein sequence ID" value="MPM67350.1"/>
    <property type="molecule type" value="Genomic_DNA"/>
</dbReference>
<evidence type="ECO:0000313" key="1">
    <source>
        <dbReference type="EMBL" id="MPM67350.1"/>
    </source>
</evidence>
<comment type="caution">
    <text evidence="1">The sequence shown here is derived from an EMBL/GenBank/DDBJ whole genome shotgun (WGS) entry which is preliminary data.</text>
</comment>
<proteinExistence type="predicted"/>
<accession>A0A645BPI4</accession>